<reference evidence="1" key="2">
    <citation type="journal article" date="2015" name="Fish Shellfish Immunol.">
        <title>Early steps in the European eel (Anguilla anguilla)-Vibrio vulnificus interaction in the gills: Role of the RtxA13 toxin.</title>
        <authorList>
            <person name="Callol A."/>
            <person name="Pajuelo D."/>
            <person name="Ebbesson L."/>
            <person name="Teles M."/>
            <person name="MacKenzie S."/>
            <person name="Amaro C."/>
        </authorList>
    </citation>
    <scope>NUCLEOTIDE SEQUENCE</scope>
</reference>
<proteinExistence type="predicted"/>
<dbReference type="EMBL" id="GBXM01024702">
    <property type="protein sequence ID" value="JAH83875.1"/>
    <property type="molecule type" value="Transcribed_RNA"/>
</dbReference>
<evidence type="ECO:0000313" key="1">
    <source>
        <dbReference type="EMBL" id="JAH83875.1"/>
    </source>
</evidence>
<reference evidence="1" key="1">
    <citation type="submission" date="2014-11" db="EMBL/GenBank/DDBJ databases">
        <authorList>
            <person name="Amaro Gonzalez C."/>
        </authorList>
    </citation>
    <scope>NUCLEOTIDE SEQUENCE</scope>
</reference>
<protein>
    <submittedName>
        <fullName evidence="1">Uncharacterized protein</fullName>
    </submittedName>
</protein>
<name>A0A0E9W2V4_ANGAN</name>
<accession>A0A0E9W2V4</accession>
<dbReference type="AlphaFoldDB" id="A0A0E9W2V4"/>
<organism evidence="1">
    <name type="scientific">Anguilla anguilla</name>
    <name type="common">European freshwater eel</name>
    <name type="synonym">Muraena anguilla</name>
    <dbReference type="NCBI Taxonomy" id="7936"/>
    <lineage>
        <taxon>Eukaryota</taxon>
        <taxon>Metazoa</taxon>
        <taxon>Chordata</taxon>
        <taxon>Craniata</taxon>
        <taxon>Vertebrata</taxon>
        <taxon>Euteleostomi</taxon>
        <taxon>Actinopterygii</taxon>
        <taxon>Neopterygii</taxon>
        <taxon>Teleostei</taxon>
        <taxon>Anguilliformes</taxon>
        <taxon>Anguillidae</taxon>
        <taxon>Anguilla</taxon>
    </lineage>
</organism>
<sequence length="22" mass="2634">MLCSWDMISFFCSKCHRLHTGM</sequence>